<sequence length="272" mass="30394">MSAPEQQTSRIAISLSRRLASGALLRIRTMYSSQSSKKVLSARRSAAELSVGRIPVKMELTQVDWIMRGSSQILCSEGLTVLPLGYEMVSKPRPLFAAEAVGQYLKVLPQLVPQARVRLRGCLVECGRAVDYNFGRPSITEAQPLAQMSHIRAKNVVKHEGCICRYCHLYIFCATSLTLNSIKAPEDCRNLMEEIVGTLRDRPESACFRVMNSMVDLGEAESRIFVKPKAPVLDHVGWHERAVAFPGSPPRHHEAFRDVWRRGSYSLPVEGM</sequence>
<accession>A0A7J6NCL3</accession>
<dbReference type="Proteomes" id="UP000541610">
    <property type="component" value="Unassembled WGS sequence"/>
</dbReference>
<comment type="caution">
    <text evidence="1">The sequence shown here is derived from an EMBL/GenBank/DDBJ whole genome shotgun (WGS) entry which is preliminary data.</text>
</comment>
<protein>
    <submittedName>
        <fullName evidence="1">Uncharacterized protein</fullName>
    </submittedName>
</protein>
<proteinExistence type="predicted"/>
<dbReference type="AlphaFoldDB" id="A0A7J6NCL3"/>
<dbReference type="EMBL" id="JABANP010000501">
    <property type="protein sequence ID" value="KAF4681613.1"/>
    <property type="molecule type" value="Genomic_DNA"/>
</dbReference>
<name>A0A7J6NCL3_PEROL</name>
<gene>
    <name evidence="1" type="ORF">FOZ60_011914</name>
</gene>
<organism evidence="1 2">
    <name type="scientific">Perkinsus olseni</name>
    <name type="common">Perkinsus atlanticus</name>
    <dbReference type="NCBI Taxonomy" id="32597"/>
    <lineage>
        <taxon>Eukaryota</taxon>
        <taxon>Sar</taxon>
        <taxon>Alveolata</taxon>
        <taxon>Perkinsozoa</taxon>
        <taxon>Perkinsea</taxon>
        <taxon>Perkinsida</taxon>
        <taxon>Perkinsidae</taxon>
        <taxon>Perkinsus</taxon>
    </lineage>
</organism>
<reference evidence="1 2" key="1">
    <citation type="submission" date="2020-04" db="EMBL/GenBank/DDBJ databases">
        <title>Perkinsus olseni comparative genomics.</title>
        <authorList>
            <person name="Bogema D.R."/>
        </authorList>
    </citation>
    <scope>NUCLEOTIDE SEQUENCE [LARGE SCALE GENOMIC DNA]</scope>
    <source>
        <strain evidence="1">00978-12</strain>
    </source>
</reference>
<evidence type="ECO:0000313" key="1">
    <source>
        <dbReference type="EMBL" id="KAF4681613.1"/>
    </source>
</evidence>
<evidence type="ECO:0000313" key="2">
    <source>
        <dbReference type="Proteomes" id="UP000541610"/>
    </source>
</evidence>